<evidence type="ECO:0000256" key="1">
    <source>
        <dbReference type="SAM" id="MobiDB-lite"/>
    </source>
</evidence>
<feature type="compositionally biased region" description="Basic and acidic residues" evidence="1">
    <location>
        <begin position="25"/>
        <end position="37"/>
    </location>
</feature>
<keyword evidence="3" id="KW-1185">Reference proteome</keyword>
<feature type="region of interest" description="Disordered" evidence="1">
    <location>
        <begin position="1"/>
        <end position="56"/>
    </location>
</feature>
<organism evidence="2 3">
    <name type="scientific">Trifolium medium</name>
    <dbReference type="NCBI Taxonomy" id="97028"/>
    <lineage>
        <taxon>Eukaryota</taxon>
        <taxon>Viridiplantae</taxon>
        <taxon>Streptophyta</taxon>
        <taxon>Embryophyta</taxon>
        <taxon>Tracheophyta</taxon>
        <taxon>Spermatophyta</taxon>
        <taxon>Magnoliopsida</taxon>
        <taxon>eudicotyledons</taxon>
        <taxon>Gunneridae</taxon>
        <taxon>Pentapetalae</taxon>
        <taxon>rosids</taxon>
        <taxon>fabids</taxon>
        <taxon>Fabales</taxon>
        <taxon>Fabaceae</taxon>
        <taxon>Papilionoideae</taxon>
        <taxon>50 kb inversion clade</taxon>
        <taxon>NPAAA clade</taxon>
        <taxon>Hologalegina</taxon>
        <taxon>IRL clade</taxon>
        <taxon>Trifolieae</taxon>
        <taxon>Trifolium</taxon>
    </lineage>
</organism>
<accession>A0A392RMD7</accession>
<reference evidence="2 3" key="1">
    <citation type="journal article" date="2018" name="Front. Plant Sci.">
        <title>Red Clover (Trifolium pratense) and Zigzag Clover (T. medium) - A Picture of Genomic Similarities and Differences.</title>
        <authorList>
            <person name="Dluhosova J."/>
            <person name="Istvanek J."/>
            <person name="Nedelnik J."/>
            <person name="Repkova J."/>
        </authorList>
    </citation>
    <scope>NUCLEOTIDE SEQUENCE [LARGE SCALE GENOMIC DNA]</scope>
    <source>
        <strain evidence="3">cv. 10/8</strain>
        <tissue evidence="2">Leaf</tissue>
    </source>
</reference>
<dbReference type="AlphaFoldDB" id="A0A392RMD7"/>
<evidence type="ECO:0000313" key="3">
    <source>
        <dbReference type="Proteomes" id="UP000265520"/>
    </source>
</evidence>
<proteinExistence type="predicted"/>
<dbReference type="EMBL" id="LXQA010248264">
    <property type="protein sequence ID" value="MCI37783.1"/>
    <property type="molecule type" value="Genomic_DNA"/>
</dbReference>
<comment type="caution">
    <text evidence="2">The sequence shown here is derived from an EMBL/GenBank/DDBJ whole genome shotgun (WGS) entry which is preliminary data.</text>
</comment>
<feature type="compositionally biased region" description="Low complexity" evidence="1">
    <location>
        <begin position="45"/>
        <end position="56"/>
    </location>
</feature>
<feature type="non-terminal residue" evidence="2">
    <location>
        <position position="1"/>
    </location>
</feature>
<sequence length="56" mass="6104">VRLARLATASETQRGKTESFPPSSEKQRRLSLSDDNSRSATTQEQASSLQLAARLA</sequence>
<evidence type="ECO:0000313" key="2">
    <source>
        <dbReference type="EMBL" id="MCI37783.1"/>
    </source>
</evidence>
<protein>
    <submittedName>
        <fullName evidence="2">Uncharacterized protein</fullName>
    </submittedName>
</protein>
<name>A0A392RMD7_9FABA</name>
<dbReference type="Proteomes" id="UP000265520">
    <property type="component" value="Unassembled WGS sequence"/>
</dbReference>